<keyword evidence="4 7" id="KW-1133">Transmembrane helix</keyword>
<reference evidence="10 11" key="1">
    <citation type="journal article" date="2018" name="Mol. Biol. Evol.">
        <title>Broad Genomic Sampling Reveals a Smut Pathogenic Ancestry of the Fungal Clade Ustilaginomycotina.</title>
        <authorList>
            <person name="Kijpornyongpan T."/>
            <person name="Mondo S.J."/>
            <person name="Barry K."/>
            <person name="Sandor L."/>
            <person name="Lee J."/>
            <person name="Lipzen A."/>
            <person name="Pangilinan J."/>
            <person name="LaButti K."/>
            <person name="Hainaut M."/>
            <person name="Henrissat B."/>
            <person name="Grigoriev I.V."/>
            <person name="Spatafora J.W."/>
            <person name="Aime M.C."/>
        </authorList>
    </citation>
    <scope>NUCLEOTIDE SEQUENCE [LARGE SCALE GENOMIC DNA]</scope>
    <source>
        <strain evidence="10 11">MCA 3882</strain>
    </source>
</reference>
<sequence>MPPKKMVVTLCITVWVPVFVAALDSTIVATLVGAISSSFNRSEQAAWLGTSYLLSVCCFSPIYGRLCDVMGRKYALLLAMLTFGIGTLLCGIAPSMETLLFARVMAGVGGGGLTTCTSTILSDVIPLRQRGLYQGLTNIVYGAGNALGGPVGGLLNDSIGWRNAFLIQIPFLLLATVLSLLFVHVNPPQPKGKPSSPQQLITRWERIKSIDALGSLTLVGSVAPILLSLSFMSANDLPFTDPLVWGTLFGGILCGFAFFWVETRFAKAPILPIELVLTRTAGNAGLANFFLSVVTHATIYNYPLYFQAVRLQSSSLAGLHLVPNSVALSIGSVLAGLWMRKTGRYYWLTFFNSLLMVVSAIAFLTITRSTPEWFTYAAIFPHGFGVTGVLTSTLLALINSVPRSQIAVATGMSYLFRTTGQVVGVATSGVVLQAMLKKELQSRLGDQPKLIEDLRHQLNIIRTLPKVQQEAAKQAYEISLRAVFGLVLVAAIGCSISCFMMEDIPLPDAAPTPAESQSNSGTATPSRRLEEGRQ</sequence>
<dbReference type="Proteomes" id="UP000245771">
    <property type="component" value="Unassembled WGS sequence"/>
</dbReference>
<evidence type="ECO:0000259" key="9">
    <source>
        <dbReference type="PROSITE" id="PS50850"/>
    </source>
</evidence>
<keyword evidence="11" id="KW-1185">Reference proteome</keyword>
<name>A0A316V4T0_9BASI</name>
<dbReference type="SUPFAM" id="SSF103473">
    <property type="entry name" value="MFS general substrate transporter"/>
    <property type="match status" value="1"/>
</dbReference>
<feature type="transmembrane region" description="Helical" evidence="7">
    <location>
        <begin position="212"/>
        <end position="231"/>
    </location>
</feature>
<feature type="transmembrane region" description="Helical" evidence="7">
    <location>
        <begin position="75"/>
        <end position="96"/>
    </location>
</feature>
<dbReference type="STRING" id="1280837.A0A316V4T0"/>
<dbReference type="CDD" id="cd17502">
    <property type="entry name" value="MFS_Azr1_MDR_like"/>
    <property type="match status" value="1"/>
</dbReference>
<evidence type="ECO:0000256" key="8">
    <source>
        <dbReference type="SAM" id="SignalP"/>
    </source>
</evidence>
<evidence type="ECO:0000256" key="4">
    <source>
        <dbReference type="ARBA" id="ARBA00022989"/>
    </source>
</evidence>
<feature type="domain" description="Major facilitator superfamily (MFS) profile" evidence="9">
    <location>
        <begin position="10"/>
        <end position="505"/>
    </location>
</feature>
<evidence type="ECO:0000313" key="11">
    <source>
        <dbReference type="Proteomes" id="UP000245771"/>
    </source>
</evidence>
<dbReference type="Gene3D" id="1.20.1250.20">
    <property type="entry name" value="MFS general substrate transporter like domains"/>
    <property type="match status" value="1"/>
</dbReference>
<feature type="compositionally biased region" description="Polar residues" evidence="6">
    <location>
        <begin position="514"/>
        <end position="525"/>
    </location>
</feature>
<dbReference type="AlphaFoldDB" id="A0A316V4T0"/>
<feature type="transmembrane region" description="Helical" evidence="7">
    <location>
        <begin position="319"/>
        <end position="338"/>
    </location>
</feature>
<comment type="subcellular location">
    <subcellularLocation>
        <location evidence="1">Endomembrane system</location>
        <topology evidence="1">Multi-pass membrane protein</topology>
    </subcellularLocation>
</comment>
<keyword evidence="3 7" id="KW-0812">Transmembrane</keyword>
<evidence type="ECO:0000256" key="6">
    <source>
        <dbReference type="SAM" id="MobiDB-lite"/>
    </source>
</evidence>
<protein>
    <submittedName>
        <fullName evidence="10">MFS general substrate transporter</fullName>
    </submittedName>
</protein>
<keyword evidence="2" id="KW-0813">Transport</keyword>
<dbReference type="InterPro" id="IPR011701">
    <property type="entry name" value="MFS"/>
</dbReference>
<dbReference type="PANTHER" id="PTHR23501">
    <property type="entry name" value="MAJOR FACILITATOR SUPERFAMILY"/>
    <property type="match status" value="1"/>
</dbReference>
<feature type="chain" id="PRO_5016397188" evidence="8">
    <location>
        <begin position="23"/>
        <end position="534"/>
    </location>
</feature>
<feature type="signal peptide" evidence="8">
    <location>
        <begin position="1"/>
        <end position="22"/>
    </location>
</feature>
<feature type="transmembrane region" description="Helical" evidence="7">
    <location>
        <begin position="281"/>
        <end position="299"/>
    </location>
</feature>
<dbReference type="InParanoid" id="A0A316V4T0"/>
<feature type="region of interest" description="Disordered" evidence="6">
    <location>
        <begin position="508"/>
        <end position="534"/>
    </location>
</feature>
<proteinExistence type="predicted"/>
<feature type="transmembrane region" description="Helical" evidence="7">
    <location>
        <begin position="345"/>
        <end position="367"/>
    </location>
</feature>
<evidence type="ECO:0000256" key="2">
    <source>
        <dbReference type="ARBA" id="ARBA00022448"/>
    </source>
</evidence>
<dbReference type="GO" id="GO:0005886">
    <property type="term" value="C:plasma membrane"/>
    <property type="evidence" value="ECO:0007669"/>
    <property type="project" value="TreeGrafter"/>
</dbReference>
<feature type="transmembrane region" description="Helical" evidence="7">
    <location>
        <begin position="482"/>
        <end position="502"/>
    </location>
</feature>
<organism evidence="10 11">
    <name type="scientific">Meira miltonrushii</name>
    <dbReference type="NCBI Taxonomy" id="1280837"/>
    <lineage>
        <taxon>Eukaryota</taxon>
        <taxon>Fungi</taxon>
        <taxon>Dikarya</taxon>
        <taxon>Basidiomycota</taxon>
        <taxon>Ustilaginomycotina</taxon>
        <taxon>Exobasidiomycetes</taxon>
        <taxon>Exobasidiales</taxon>
        <taxon>Brachybasidiaceae</taxon>
        <taxon>Meira</taxon>
    </lineage>
</organism>
<dbReference type="Pfam" id="PF07690">
    <property type="entry name" value="MFS_1"/>
    <property type="match status" value="1"/>
</dbReference>
<evidence type="ECO:0000256" key="7">
    <source>
        <dbReference type="SAM" id="Phobius"/>
    </source>
</evidence>
<dbReference type="InterPro" id="IPR020846">
    <property type="entry name" value="MFS_dom"/>
</dbReference>
<feature type="transmembrane region" description="Helical" evidence="7">
    <location>
        <begin position="44"/>
        <end position="63"/>
    </location>
</feature>
<dbReference type="GO" id="GO:0012505">
    <property type="term" value="C:endomembrane system"/>
    <property type="evidence" value="ECO:0007669"/>
    <property type="project" value="UniProtKB-SubCell"/>
</dbReference>
<dbReference type="GeneID" id="37018513"/>
<keyword evidence="5 7" id="KW-0472">Membrane</keyword>
<evidence type="ECO:0000256" key="3">
    <source>
        <dbReference type="ARBA" id="ARBA00022692"/>
    </source>
</evidence>
<evidence type="ECO:0000256" key="5">
    <source>
        <dbReference type="ARBA" id="ARBA00023136"/>
    </source>
</evidence>
<dbReference type="PROSITE" id="PS50850">
    <property type="entry name" value="MFS"/>
    <property type="match status" value="1"/>
</dbReference>
<evidence type="ECO:0000313" key="10">
    <source>
        <dbReference type="EMBL" id="PWN32546.1"/>
    </source>
</evidence>
<feature type="transmembrane region" description="Helical" evidence="7">
    <location>
        <begin position="243"/>
        <end position="261"/>
    </location>
</feature>
<gene>
    <name evidence="10" type="ORF">FA14DRAFT_126037</name>
</gene>
<evidence type="ECO:0000256" key="1">
    <source>
        <dbReference type="ARBA" id="ARBA00004127"/>
    </source>
</evidence>
<keyword evidence="8" id="KW-0732">Signal</keyword>
<feature type="transmembrane region" description="Helical" evidence="7">
    <location>
        <begin position="373"/>
        <end position="398"/>
    </location>
</feature>
<dbReference type="GO" id="GO:0015174">
    <property type="term" value="F:basic amino acid transmembrane transporter activity"/>
    <property type="evidence" value="ECO:0007669"/>
    <property type="project" value="TreeGrafter"/>
</dbReference>
<dbReference type="RefSeq" id="XP_025352848.1">
    <property type="nucleotide sequence ID" value="XM_025496732.1"/>
</dbReference>
<feature type="transmembrane region" description="Helical" evidence="7">
    <location>
        <begin position="164"/>
        <end position="183"/>
    </location>
</feature>
<accession>A0A316V4T0</accession>
<dbReference type="InterPro" id="IPR036259">
    <property type="entry name" value="MFS_trans_sf"/>
</dbReference>
<dbReference type="GO" id="GO:0000329">
    <property type="term" value="C:fungal-type vacuole membrane"/>
    <property type="evidence" value="ECO:0007669"/>
    <property type="project" value="TreeGrafter"/>
</dbReference>
<dbReference type="EMBL" id="KZ819605">
    <property type="protein sequence ID" value="PWN32546.1"/>
    <property type="molecule type" value="Genomic_DNA"/>
</dbReference>
<dbReference type="PANTHER" id="PTHR23501:SF191">
    <property type="entry name" value="VACUOLAR BASIC AMINO ACID TRANSPORTER 4"/>
    <property type="match status" value="1"/>
</dbReference>
<dbReference type="OrthoDB" id="3437016at2759"/>